<sequence>MDRSVGVLDVLSKLVTSWAELLKSYNQKESLGDVTYRGKSADAAGVVWGLFNDMKEELRKAQRISDACSTDCKWKANIDVFELDVIKAAYNIDAIFMAKDHGPVMKQKNFPPEDDRKTMTDAFNKFYNDDWKMIIKMN</sequence>
<dbReference type="AlphaFoldDB" id="A8DVA3"/>
<dbReference type="InParanoid" id="A8DVA3"/>
<dbReference type="PhylomeDB" id="A8DVA3"/>
<reference evidence="1 2" key="1">
    <citation type="journal article" date="2007" name="Science">
        <title>Sea anemone genome reveals ancestral eumetazoan gene repertoire and genomic organization.</title>
        <authorList>
            <person name="Putnam N.H."/>
            <person name="Srivastava M."/>
            <person name="Hellsten U."/>
            <person name="Dirks B."/>
            <person name="Chapman J."/>
            <person name="Salamov A."/>
            <person name="Terry A."/>
            <person name="Shapiro H."/>
            <person name="Lindquist E."/>
            <person name="Kapitonov V.V."/>
            <person name="Jurka J."/>
            <person name="Genikhovich G."/>
            <person name="Grigoriev I.V."/>
            <person name="Lucas S.M."/>
            <person name="Steele R.E."/>
            <person name="Finnerty J.R."/>
            <person name="Technau U."/>
            <person name="Martindale M.Q."/>
            <person name="Rokhsar D.S."/>
        </authorList>
    </citation>
    <scope>NUCLEOTIDE SEQUENCE [LARGE SCALE GENOMIC DNA]</scope>
    <source>
        <strain evidence="2">CH2 X CH6</strain>
    </source>
</reference>
<accession>A8DVA3</accession>
<evidence type="ECO:0000313" key="2">
    <source>
        <dbReference type="Proteomes" id="UP000001593"/>
    </source>
</evidence>
<evidence type="ECO:0000313" key="1">
    <source>
        <dbReference type="EMBL" id="EDO26101.1"/>
    </source>
</evidence>
<dbReference type="Proteomes" id="UP000001593">
    <property type="component" value="Unassembled WGS sequence"/>
</dbReference>
<organism evidence="1 2">
    <name type="scientific">Nematostella vectensis</name>
    <name type="common">Starlet sea anemone</name>
    <dbReference type="NCBI Taxonomy" id="45351"/>
    <lineage>
        <taxon>Eukaryota</taxon>
        <taxon>Metazoa</taxon>
        <taxon>Cnidaria</taxon>
        <taxon>Anthozoa</taxon>
        <taxon>Hexacorallia</taxon>
        <taxon>Actiniaria</taxon>
        <taxon>Edwardsiidae</taxon>
        <taxon>Nematostella</taxon>
    </lineage>
</organism>
<proteinExistence type="predicted"/>
<name>A8DVA3_NEMVE</name>
<keyword evidence="2" id="KW-1185">Reference proteome</keyword>
<gene>
    <name evidence="1" type="ORF">NEMVEDRAFT_v1g248894</name>
</gene>
<dbReference type="HOGENOM" id="CLU_1860281_0_0_1"/>
<feature type="non-terminal residue" evidence="1">
    <location>
        <position position="1"/>
    </location>
</feature>
<dbReference type="EMBL" id="DS476823">
    <property type="protein sequence ID" value="EDO26101.1"/>
    <property type="molecule type" value="Genomic_DNA"/>
</dbReference>
<protein>
    <submittedName>
        <fullName evidence="1">Uncharacterized protein</fullName>
    </submittedName>
</protein>
<dbReference type="KEGG" id="nve:5496459"/>